<dbReference type="PANTHER" id="PTHR11133:SF22">
    <property type="entry name" value="ALPHA-AMINOADIPIC SEMIALDEHYDE SYNTHASE, MITOCHONDRIAL"/>
    <property type="match status" value="1"/>
</dbReference>
<evidence type="ECO:0000259" key="3">
    <source>
        <dbReference type="Pfam" id="PF16653"/>
    </source>
</evidence>
<evidence type="ECO:0000256" key="1">
    <source>
        <dbReference type="ARBA" id="ARBA00023002"/>
    </source>
</evidence>
<dbReference type="Gene3D" id="3.40.50.720">
    <property type="entry name" value="NAD(P)-binding Rossmann-like Domain"/>
    <property type="match status" value="1"/>
</dbReference>
<evidence type="ECO:0000313" key="4">
    <source>
        <dbReference type="EMBL" id="PXX96046.1"/>
    </source>
</evidence>
<dbReference type="EMBL" id="QFLI01000013">
    <property type="protein sequence ID" value="PXX96046.1"/>
    <property type="molecule type" value="Genomic_DNA"/>
</dbReference>
<dbReference type="SUPFAM" id="SSF51735">
    <property type="entry name" value="NAD(P)-binding Rossmann-fold domains"/>
    <property type="match status" value="1"/>
</dbReference>
<dbReference type="AlphaFoldDB" id="A0A2V3ZRY5"/>
<dbReference type="InterPro" id="IPR032095">
    <property type="entry name" value="Sacchrp_dh-like_C"/>
</dbReference>
<evidence type="ECO:0000259" key="2">
    <source>
        <dbReference type="Pfam" id="PF03435"/>
    </source>
</evidence>
<gene>
    <name evidence="4" type="ORF">DF185_21040</name>
</gene>
<feature type="domain" description="Saccharopine dehydrogenase-like C-terminal" evidence="3">
    <location>
        <begin position="126"/>
        <end position="433"/>
    </location>
</feature>
<dbReference type="InterPro" id="IPR005097">
    <property type="entry name" value="Sacchrp_dh_NADP-bd"/>
</dbReference>
<feature type="domain" description="Saccharopine dehydrogenase NADP binding" evidence="2">
    <location>
        <begin position="4"/>
        <end position="119"/>
    </location>
</feature>
<dbReference type="Pfam" id="PF16653">
    <property type="entry name" value="Sacchrp_dh_C"/>
    <property type="match status" value="1"/>
</dbReference>
<dbReference type="GO" id="GO:0005737">
    <property type="term" value="C:cytoplasm"/>
    <property type="evidence" value="ECO:0007669"/>
    <property type="project" value="TreeGrafter"/>
</dbReference>
<dbReference type="SUPFAM" id="SSF55347">
    <property type="entry name" value="Glyceraldehyde-3-phosphate dehydrogenase-like, C-terminal domain"/>
    <property type="match status" value="1"/>
</dbReference>
<dbReference type="GO" id="GO:0019878">
    <property type="term" value="P:lysine biosynthetic process via aminoadipic acid"/>
    <property type="evidence" value="ECO:0007669"/>
    <property type="project" value="TreeGrafter"/>
</dbReference>
<evidence type="ECO:0000313" key="5">
    <source>
        <dbReference type="Proteomes" id="UP000248079"/>
    </source>
</evidence>
<dbReference type="Pfam" id="PF03435">
    <property type="entry name" value="Sacchrp_dh_NADP"/>
    <property type="match status" value="1"/>
</dbReference>
<dbReference type="Gene3D" id="3.30.360.10">
    <property type="entry name" value="Dihydrodipicolinate Reductase, domain 2"/>
    <property type="match status" value="1"/>
</dbReference>
<accession>A0A2V3ZRY5</accession>
<dbReference type="Proteomes" id="UP000248079">
    <property type="component" value="Unassembled WGS sequence"/>
</dbReference>
<keyword evidence="1" id="KW-0560">Oxidoreductase</keyword>
<dbReference type="PANTHER" id="PTHR11133">
    <property type="entry name" value="SACCHAROPINE DEHYDROGENASE"/>
    <property type="match status" value="1"/>
</dbReference>
<dbReference type="OrthoDB" id="973788at2"/>
<sequence>MTNILIIGAGLSSTDLIQYLLKHSDKYNWKVSVGDMSLELAQQKVGNHPNGSAFRFNLKDLEQRASEISAADIVISMVPASMHIIVARECLQYKKHMLTPSYVSQEMMDLHEEAKELGLCFLNELGVDPGIDHMSAMQVIDRIKAEGGELLSFKSFCGGLVAPACDDNPWHYKFSWNPRNVVVAGQGTAQFKENGHYKYVPYNNLFHKLTKTKVNGYGEFEIYPNRDSLQYCELYDIEGIPTIMRGTMRRPGYAEAWNILVRLGCTDDSYVMKDSHKLSNKDFIKSFLPENGASTKESLAKFVDIDSESQIMEKLNWLGLFSNEVMEIKEATPAFFLQKILEQKWVLGDQDRDLLVMQHQFEYENTGMKKRIISSMTYEGKDREHTAMSYTVGTPLAIATKLLATGKVNLTGVHIPTMPELYEPILKELEDLGVQFIEEESIIQ</sequence>
<reference evidence="4 5" key="1">
    <citation type="submission" date="2018-05" db="EMBL/GenBank/DDBJ databases">
        <title>Marinifilum breve JC075T sp. nov., a marine bacterium isolated from Yongle Blue Hole in the South China Sea.</title>
        <authorList>
            <person name="Fu T."/>
        </authorList>
    </citation>
    <scope>NUCLEOTIDE SEQUENCE [LARGE SCALE GENOMIC DNA]</scope>
    <source>
        <strain evidence="4 5">JC075</strain>
    </source>
</reference>
<keyword evidence="5" id="KW-1185">Reference proteome</keyword>
<organism evidence="4 5">
    <name type="scientific">Marinifilum breve</name>
    <dbReference type="NCBI Taxonomy" id="2184082"/>
    <lineage>
        <taxon>Bacteria</taxon>
        <taxon>Pseudomonadati</taxon>
        <taxon>Bacteroidota</taxon>
        <taxon>Bacteroidia</taxon>
        <taxon>Marinilabiliales</taxon>
        <taxon>Marinifilaceae</taxon>
    </lineage>
</organism>
<dbReference type="InterPro" id="IPR051168">
    <property type="entry name" value="AASS"/>
</dbReference>
<dbReference type="GO" id="GO:0004753">
    <property type="term" value="F:saccharopine dehydrogenase activity"/>
    <property type="evidence" value="ECO:0007669"/>
    <property type="project" value="TreeGrafter"/>
</dbReference>
<name>A0A2V3ZRY5_9BACT</name>
<protein>
    <submittedName>
        <fullName evidence="4">Saccharopine dehydrogenase</fullName>
    </submittedName>
</protein>
<dbReference type="InterPro" id="IPR036291">
    <property type="entry name" value="NAD(P)-bd_dom_sf"/>
</dbReference>
<dbReference type="RefSeq" id="WP_110363386.1">
    <property type="nucleotide sequence ID" value="NZ_QFLI01000013.1"/>
</dbReference>
<proteinExistence type="predicted"/>
<comment type="caution">
    <text evidence="4">The sequence shown here is derived from an EMBL/GenBank/DDBJ whole genome shotgun (WGS) entry which is preliminary data.</text>
</comment>
<dbReference type="Gene3D" id="1.10.1870.10">
    <property type="entry name" value="Domain 3, Saccharopine reductase"/>
    <property type="match status" value="1"/>
</dbReference>